<comment type="caution">
    <text evidence="2">The sequence shown here is derived from an EMBL/GenBank/DDBJ whole genome shotgun (WGS) entry which is preliminary data.</text>
</comment>
<dbReference type="InterPro" id="IPR040442">
    <property type="entry name" value="Pyrv_kinase-like_dom_sf"/>
</dbReference>
<evidence type="ECO:0000313" key="1">
    <source>
        <dbReference type="EMBL" id="GFG53997.1"/>
    </source>
</evidence>
<protein>
    <submittedName>
        <fullName evidence="2">Carboxyvinyl-carboxyphosphonate phosphorylmutase</fullName>
    </submittedName>
</protein>
<dbReference type="PROSITE" id="PS00161">
    <property type="entry name" value="ISOCITRATE_LYASE"/>
    <property type="match status" value="1"/>
</dbReference>
<dbReference type="PANTHER" id="PTHR42905:SF2">
    <property type="entry name" value="PHOSPHOENOLPYRUVATE CARBOXYLASE FAMILY PROTEIN"/>
    <property type="match status" value="1"/>
</dbReference>
<reference evidence="1" key="3">
    <citation type="submission" date="2020-02" db="EMBL/GenBank/DDBJ databases">
        <authorList>
            <person name="Matsumoto Y."/>
            <person name="Motooka D."/>
            <person name="Nakamura S."/>
        </authorList>
    </citation>
    <scope>NUCLEOTIDE SEQUENCE</scope>
    <source>
        <strain evidence="1">JCM 6377</strain>
    </source>
</reference>
<organism evidence="2 3">
    <name type="scientific">Mycolicibacterium agri</name>
    <name type="common">Mycobacterium agri</name>
    <dbReference type="NCBI Taxonomy" id="36811"/>
    <lineage>
        <taxon>Bacteria</taxon>
        <taxon>Bacillati</taxon>
        <taxon>Actinomycetota</taxon>
        <taxon>Actinomycetes</taxon>
        <taxon>Mycobacteriales</taxon>
        <taxon>Mycobacteriaceae</taxon>
        <taxon>Mycolicibacterium</taxon>
    </lineage>
</organism>
<dbReference type="Gene3D" id="3.20.20.60">
    <property type="entry name" value="Phosphoenolpyruvate-binding domains"/>
    <property type="match status" value="1"/>
</dbReference>
<name>A0A2A7N5H5_MYCAG</name>
<dbReference type="Proteomes" id="UP000465302">
    <property type="component" value="Unassembled WGS sequence"/>
</dbReference>
<accession>A0A2A7N5H5</accession>
<keyword evidence="3" id="KW-1185">Reference proteome</keyword>
<dbReference type="Proteomes" id="UP000220914">
    <property type="component" value="Unassembled WGS sequence"/>
</dbReference>
<dbReference type="PANTHER" id="PTHR42905">
    <property type="entry name" value="PHOSPHOENOLPYRUVATE CARBOXYLASE"/>
    <property type="match status" value="1"/>
</dbReference>
<dbReference type="RefSeq" id="WP_097940124.1">
    <property type="nucleotide sequence ID" value="NZ_BLKS01000001.1"/>
</dbReference>
<evidence type="ECO:0000313" key="2">
    <source>
        <dbReference type="EMBL" id="PEG39089.1"/>
    </source>
</evidence>
<dbReference type="SUPFAM" id="SSF51621">
    <property type="entry name" value="Phosphoenolpyruvate/pyruvate domain"/>
    <property type="match status" value="1"/>
</dbReference>
<evidence type="ECO:0000313" key="4">
    <source>
        <dbReference type="Proteomes" id="UP000465302"/>
    </source>
</evidence>
<proteinExistence type="predicted"/>
<evidence type="ECO:0000313" key="3">
    <source>
        <dbReference type="Proteomes" id="UP000220914"/>
    </source>
</evidence>
<dbReference type="InterPro" id="IPR039556">
    <property type="entry name" value="ICL/PEPM"/>
</dbReference>
<dbReference type="Pfam" id="PF13714">
    <property type="entry name" value="PEP_mutase"/>
    <property type="match status" value="1"/>
</dbReference>
<reference evidence="2 3" key="1">
    <citation type="submission" date="2017-10" db="EMBL/GenBank/DDBJ databases">
        <title>The new phylogeny of genus Mycobacterium.</title>
        <authorList>
            <person name="Tortoli E."/>
            <person name="Trovato A."/>
            <person name="Cirillo D.M."/>
        </authorList>
    </citation>
    <scope>NUCLEOTIDE SEQUENCE [LARGE SCALE GENOMIC DNA]</scope>
    <source>
        <strain evidence="2 3">CCUG37673</strain>
    </source>
</reference>
<dbReference type="GO" id="GO:0016833">
    <property type="term" value="F:oxo-acid-lyase activity"/>
    <property type="evidence" value="ECO:0007669"/>
    <property type="project" value="UniProtKB-ARBA"/>
</dbReference>
<sequence length="289" mass="30459">MEARRKLNDQIASGTLTVAPGVYDGLTAALAKRRNFNAAYMSGAAVAASLGLPDLGLTSQSEMAARVALLTGVLGDVPLIADADTGFGDIINAVRTVQLYERAGVSAIQLEDQMFPKKCGHLDSKEVIAPEDFQRKIEAVVEARTDDRMLVIARTDALASHGFDDAVARGRKYVEAGADIIFIEAPQTEEQIATIPGLIPKPTLFNLVARGKTPPVSLDSVKNAGYSIVIAPGLAFGAAADAVDSALATLQSGDTDTGRQWGPNELFRAVGLDYWDEVGKRFAAGTVGV</sequence>
<dbReference type="CDD" id="cd00377">
    <property type="entry name" value="ICL_PEPM"/>
    <property type="match status" value="1"/>
</dbReference>
<gene>
    <name evidence="2" type="ORF">CQY20_11020</name>
    <name evidence="1" type="ORF">MAGR_54380</name>
</gene>
<dbReference type="OrthoDB" id="9771433at2"/>
<dbReference type="InterPro" id="IPR015813">
    <property type="entry name" value="Pyrv/PenolPyrv_kinase-like_dom"/>
</dbReference>
<dbReference type="AlphaFoldDB" id="A0A2A7N5H5"/>
<dbReference type="EMBL" id="BLKS01000001">
    <property type="protein sequence ID" value="GFG53997.1"/>
    <property type="molecule type" value="Genomic_DNA"/>
</dbReference>
<dbReference type="InterPro" id="IPR018523">
    <property type="entry name" value="Isocitrate_lyase_ph_CS"/>
</dbReference>
<reference evidence="1 4" key="2">
    <citation type="journal article" date="2019" name="Emerg. Microbes Infect.">
        <title>Comprehensive subspecies identification of 175 nontuberculous mycobacteria species based on 7547 genomic profiles.</title>
        <authorList>
            <person name="Matsumoto Y."/>
            <person name="Kinjo T."/>
            <person name="Motooka D."/>
            <person name="Nabeya D."/>
            <person name="Jung N."/>
            <person name="Uechi K."/>
            <person name="Horii T."/>
            <person name="Iida T."/>
            <person name="Fujita J."/>
            <person name="Nakamura S."/>
        </authorList>
    </citation>
    <scope>NUCLEOTIDE SEQUENCE [LARGE SCALE GENOMIC DNA]</scope>
    <source>
        <strain evidence="1 4">JCM 6377</strain>
    </source>
</reference>
<dbReference type="EMBL" id="PDCP01000016">
    <property type="protein sequence ID" value="PEG39089.1"/>
    <property type="molecule type" value="Genomic_DNA"/>
</dbReference>